<dbReference type="InterPro" id="IPR042099">
    <property type="entry name" value="ANL_N_sf"/>
</dbReference>
<evidence type="ECO:0000259" key="4">
    <source>
        <dbReference type="Pfam" id="PF00501"/>
    </source>
</evidence>
<keyword evidence="3" id="KW-0812">Transmembrane</keyword>
<evidence type="ECO:0000313" key="7">
    <source>
        <dbReference type="Proteomes" id="UP000218334"/>
    </source>
</evidence>
<reference evidence="7" key="1">
    <citation type="journal article" date="2017" name="Nat. Ecol. Evol.">
        <title>Genome expansion and lineage-specific genetic innovations in the forest pathogenic fungi Armillaria.</title>
        <authorList>
            <person name="Sipos G."/>
            <person name="Prasanna A.N."/>
            <person name="Walter M.C."/>
            <person name="O'Connor E."/>
            <person name="Balint B."/>
            <person name="Krizsan K."/>
            <person name="Kiss B."/>
            <person name="Hess J."/>
            <person name="Varga T."/>
            <person name="Slot J."/>
            <person name="Riley R."/>
            <person name="Boka B."/>
            <person name="Rigling D."/>
            <person name="Barry K."/>
            <person name="Lee J."/>
            <person name="Mihaltcheva S."/>
            <person name="LaButti K."/>
            <person name="Lipzen A."/>
            <person name="Waldron R."/>
            <person name="Moloney N.M."/>
            <person name="Sperisen C."/>
            <person name="Kredics L."/>
            <person name="Vagvoelgyi C."/>
            <person name="Patrignani A."/>
            <person name="Fitzpatrick D."/>
            <person name="Nagy I."/>
            <person name="Doyle S."/>
            <person name="Anderson J.B."/>
            <person name="Grigoriev I.V."/>
            <person name="Gueldener U."/>
            <person name="Muensterkoetter M."/>
            <person name="Nagy L.G."/>
        </authorList>
    </citation>
    <scope>NUCLEOTIDE SEQUENCE [LARGE SCALE GENOMIC DNA]</scope>
    <source>
        <strain evidence="7">28-4</strain>
    </source>
</reference>
<dbReference type="EMBL" id="KZ293440">
    <property type="protein sequence ID" value="PBK66543.1"/>
    <property type="molecule type" value="Genomic_DNA"/>
</dbReference>
<evidence type="ECO:0000259" key="5">
    <source>
        <dbReference type="Pfam" id="PF13193"/>
    </source>
</evidence>
<sequence>MNAKRWNPCCSLEEADRILTVPGSILEIETRVVDGRVSKVWKNLWPSIRAFFLQLANEHPEKTYVVFEKERYTFQEIFDEAVRCAAIFRDVYRVKKGDRVVICSRNFPSYYIVFWACHLLGAVTALVNAWLPLETLRHCITLTNCSLIILDPERADKIGSIATDLKHASGTSGYLVIQDHEGKGFWEGMDAWSTMRSKYDMDPKGMLQNDPQVSPDDDAMIIFTSGTTGLPKGALSTQRALLSTLFSRAAMAGRDVVRRGVPYPSPPPVSSPQQQSILLPTPLFHVTGIRTSFTGTSQGIKLVLMRKWNVEEAIKLCRAENVTSLGGVPSTVSDLADSTPSGLSIKSITFGGAPVAPSLVKRSKQAFPHAVFGQAYGLTETNAASVGVVGPDYAAKLDSCGFILPPNEIVIMKDGVEAAPGEAGEIWLRGPNIMKGYFGDPAATDKVLTKDGWFKTGDLGCIDEDGYVYIKDRIKDIIIRGGENVDSTSVENALYTEPGVLEAAAVGVPDERLGELVTALVTIKPGYHGNVDEKKLLAIAEKLLPKFAVPVMIILHDRDFDHTPSGKLIKTQLRKIAQQEWARTQRSRRDFDAGKSKL</sequence>
<dbReference type="Pfam" id="PF00501">
    <property type="entry name" value="AMP-binding"/>
    <property type="match status" value="1"/>
</dbReference>
<name>A0A2H3BRR1_9AGAR</name>
<keyword evidence="3" id="KW-1133">Transmembrane helix</keyword>
<dbReference type="InterPro" id="IPR000873">
    <property type="entry name" value="AMP-dep_synth/lig_dom"/>
</dbReference>
<protein>
    <submittedName>
        <fullName evidence="6">Acetyl-CoA synthetase-like protein</fullName>
    </submittedName>
</protein>
<keyword evidence="3" id="KW-0472">Membrane</keyword>
<dbReference type="GO" id="GO:0031956">
    <property type="term" value="F:medium-chain fatty acid-CoA ligase activity"/>
    <property type="evidence" value="ECO:0007669"/>
    <property type="project" value="TreeGrafter"/>
</dbReference>
<dbReference type="Proteomes" id="UP000218334">
    <property type="component" value="Unassembled WGS sequence"/>
</dbReference>
<evidence type="ECO:0000256" key="1">
    <source>
        <dbReference type="ARBA" id="ARBA00006432"/>
    </source>
</evidence>
<dbReference type="AlphaFoldDB" id="A0A2H3BRR1"/>
<accession>A0A2H3BRR1</accession>
<feature type="domain" description="AMP-binding enzyme C-terminal" evidence="5">
    <location>
        <begin position="490"/>
        <end position="567"/>
    </location>
</feature>
<dbReference type="Gene3D" id="3.40.50.12780">
    <property type="entry name" value="N-terminal domain of ligase-like"/>
    <property type="match status" value="1"/>
</dbReference>
<dbReference type="PANTHER" id="PTHR43201">
    <property type="entry name" value="ACYL-COA SYNTHETASE"/>
    <property type="match status" value="1"/>
</dbReference>
<evidence type="ECO:0000256" key="3">
    <source>
        <dbReference type="SAM" id="Phobius"/>
    </source>
</evidence>
<dbReference type="InterPro" id="IPR045851">
    <property type="entry name" value="AMP-bd_C_sf"/>
</dbReference>
<comment type="similarity">
    <text evidence="1">Belongs to the ATP-dependent AMP-binding enzyme family.</text>
</comment>
<dbReference type="InterPro" id="IPR025110">
    <property type="entry name" value="AMP-bd_C"/>
</dbReference>
<dbReference type="GO" id="GO:0006631">
    <property type="term" value="P:fatty acid metabolic process"/>
    <property type="evidence" value="ECO:0007669"/>
    <property type="project" value="TreeGrafter"/>
</dbReference>
<dbReference type="PANTHER" id="PTHR43201:SF5">
    <property type="entry name" value="MEDIUM-CHAIN ACYL-COA LIGASE ACSF2, MITOCHONDRIAL"/>
    <property type="match status" value="1"/>
</dbReference>
<dbReference type="InterPro" id="IPR020845">
    <property type="entry name" value="AMP-binding_CS"/>
</dbReference>
<proteinExistence type="inferred from homology"/>
<dbReference type="Pfam" id="PF13193">
    <property type="entry name" value="AMP-binding_C"/>
    <property type="match status" value="1"/>
</dbReference>
<keyword evidence="2" id="KW-0436">Ligase</keyword>
<dbReference type="PROSITE" id="PS00455">
    <property type="entry name" value="AMP_BINDING"/>
    <property type="match status" value="1"/>
</dbReference>
<dbReference type="Gene3D" id="3.30.300.30">
    <property type="match status" value="1"/>
</dbReference>
<gene>
    <name evidence="6" type="ORF">ARMSODRAFT_939208</name>
</gene>
<dbReference type="STRING" id="1076256.A0A2H3BRR1"/>
<feature type="transmembrane region" description="Helical" evidence="3">
    <location>
        <begin position="109"/>
        <end position="131"/>
    </location>
</feature>
<dbReference type="SUPFAM" id="SSF56801">
    <property type="entry name" value="Acetyl-CoA synthetase-like"/>
    <property type="match status" value="1"/>
</dbReference>
<evidence type="ECO:0000256" key="2">
    <source>
        <dbReference type="ARBA" id="ARBA00022598"/>
    </source>
</evidence>
<organism evidence="6 7">
    <name type="scientific">Armillaria solidipes</name>
    <dbReference type="NCBI Taxonomy" id="1076256"/>
    <lineage>
        <taxon>Eukaryota</taxon>
        <taxon>Fungi</taxon>
        <taxon>Dikarya</taxon>
        <taxon>Basidiomycota</taxon>
        <taxon>Agaricomycotina</taxon>
        <taxon>Agaricomycetes</taxon>
        <taxon>Agaricomycetidae</taxon>
        <taxon>Agaricales</taxon>
        <taxon>Marasmiineae</taxon>
        <taxon>Physalacriaceae</taxon>
        <taxon>Armillaria</taxon>
    </lineage>
</organism>
<feature type="domain" description="AMP-dependent synthetase/ligase" evidence="4">
    <location>
        <begin position="56"/>
        <end position="438"/>
    </location>
</feature>
<evidence type="ECO:0000313" key="6">
    <source>
        <dbReference type="EMBL" id="PBK66543.1"/>
    </source>
</evidence>
<keyword evidence="7" id="KW-1185">Reference proteome</keyword>